<name>A0A7W5CCW8_9BACL</name>
<feature type="compositionally biased region" description="Basic and acidic residues" evidence="1">
    <location>
        <begin position="93"/>
        <end position="105"/>
    </location>
</feature>
<evidence type="ECO:0008006" key="5">
    <source>
        <dbReference type="Google" id="ProtNLM"/>
    </source>
</evidence>
<feature type="region of interest" description="Disordered" evidence="1">
    <location>
        <begin position="58"/>
        <end position="105"/>
    </location>
</feature>
<proteinExistence type="predicted"/>
<evidence type="ECO:0000256" key="1">
    <source>
        <dbReference type="SAM" id="MobiDB-lite"/>
    </source>
</evidence>
<reference evidence="3 4" key="1">
    <citation type="submission" date="2020-08" db="EMBL/GenBank/DDBJ databases">
        <title>Genomic Encyclopedia of Type Strains, Phase III (KMG-III): the genomes of soil and plant-associated and newly described type strains.</title>
        <authorList>
            <person name="Whitman W."/>
        </authorList>
    </citation>
    <scope>NUCLEOTIDE SEQUENCE [LARGE SCALE GENOMIC DNA]</scope>
    <source>
        <strain evidence="3 4">CECT 8234</strain>
    </source>
</reference>
<accession>A0A7W5CCW8</accession>
<sequence>MSRSSGKWNVWSITLLALLVIGLANSMVTNLMSFIIPIVILGGIFLLYKYPPSFLRTGGAQQGRTHVTPSRATAAKTKPKKPRSKTMPFRVIEGGKDDDNLPKYH</sequence>
<dbReference type="Proteomes" id="UP000518605">
    <property type="component" value="Unassembled WGS sequence"/>
</dbReference>
<evidence type="ECO:0000256" key="2">
    <source>
        <dbReference type="SAM" id="Phobius"/>
    </source>
</evidence>
<comment type="caution">
    <text evidence="3">The sequence shown here is derived from an EMBL/GenBank/DDBJ whole genome shotgun (WGS) entry which is preliminary data.</text>
</comment>
<dbReference type="RefSeq" id="WP_183568122.1">
    <property type="nucleotide sequence ID" value="NZ_CBCSLB010000040.1"/>
</dbReference>
<keyword evidence="2" id="KW-1133">Transmembrane helix</keyword>
<evidence type="ECO:0000313" key="3">
    <source>
        <dbReference type="EMBL" id="MBB3154534.1"/>
    </source>
</evidence>
<keyword evidence="2" id="KW-0472">Membrane</keyword>
<evidence type="ECO:0000313" key="4">
    <source>
        <dbReference type="Proteomes" id="UP000518605"/>
    </source>
</evidence>
<feature type="transmembrane region" description="Helical" evidence="2">
    <location>
        <begin position="34"/>
        <end position="50"/>
    </location>
</feature>
<gene>
    <name evidence="3" type="ORF">FHS16_004616</name>
</gene>
<keyword evidence="2" id="KW-0812">Transmembrane</keyword>
<protein>
    <recommendedName>
        <fullName evidence="5">DUF2207 domain-containing protein</fullName>
    </recommendedName>
</protein>
<keyword evidence="4" id="KW-1185">Reference proteome</keyword>
<dbReference type="EMBL" id="JACHXW010000016">
    <property type="protein sequence ID" value="MBB3154534.1"/>
    <property type="molecule type" value="Genomic_DNA"/>
</dbReference>
<dbReference type="AlphaFoldDB" id="A0A7W5CCW8"/>
<organism evidence="3 4">
    <name type="scientific">Paenibacillus endophyticus</name>
    <dbReference type="NCBI Taxonomy" id="1294268"/>
    <lineage>
        <taxon>Bacteria</taxon>
        <taxon>Bacillati</taxon>
        <taxon>Bacillota</taxon>
        <taxon>Bacilli</taxon>
        <taxon>Bacillales</taxon>
        <taxon>Paenibacillaceae</taxon>
        <taxon>Paenibacillus</taxon>
    </lineage>
</organism>